<name>A0A8S9ZY24_9BILA</name>
<sequence>MRTLCPKTCHFC</sequence>
<dbReference type="PROSITE" id="PS51670">
    <property type="entry name" value="SHKT"/>
    <property type="match status" value="1"/>
</dbReference>
<evidence type="ECO:0000313" key="3">
    <source>
        <dbReference type="EMBL" id="KAF7638065.1"/>
    </source>
</evidence>
<evidence type="ECO:0000313" key="5">
    <source>
        <dbReference type="Proteomes" id="UP000605970"/>
    </source>
</evidence>
<accession>A0A8S9ZY24</accession>
<proteinExistence type="predicted"/>
<evidence type="ECO:0000256" key="1">
    <source>
        <dbReference type="PROSITE-ProRule" id="PRU01005"/>
    </source>
</evidence>
<reference evidence="3" key="1">
    <citation type="journal article" date="2020" name="Ecol. Evol.">
        <title>Genome structure and content of the rice root-knot nematode (Meloidogyne graminicola).</title>
        <authorList>
            <person name="Phan N.T."/>
            <person name="Danchin E.G.J."/>
            <person name="Klopp C."/>
            <person name="Perfus-Barbeoch L."/>
            <person name="Kozlowski D.K."/>
            <person name="Koutsovoulos G.D."/>
            <person name="Lopez-Roques C."/>
            <person name="Bouchez O."/>
            <person name="Zahm M."/>
            <person name="Besnard G."/>
            <person name="Bellafiore S."/>
        </authorList>
    </citation>
    <scope>NUCLEOTIDE SEQUENCE</scope>
    <source>
        <strain evidence="3">VN-18</strain>
    </source>
</reference>
<dbReference type="InterPro" id="IPR003582">
    <property type="entry name" value="ShKT_dom"/>
</dbReference>
<feature type="domain" description="ShKT" evidence="2">
    <location>
        <begin position="1"/>
        <end position="12"/>
    </location>
</feature>
<evidence type="ECO:0000313" key="4">
    <source>
        <dbReference type="EMBL" id="KAF7638067.1"/>
    </source>
</evidence>
<evidence type="ECO:0000259" key="2">
    <source>
        <dbReference type="PROSITE" id="PS51670"/>
    </source>
</evidence>
<organism evidence="3 5">
    <name type="scientific">Meloidogyne graminicola</name>
    <dbReference type="NCBI Taxonomy" id="189291"/>
    <lineage>
        <taxon>Eukaryota</taxon>
        <taxon>Metazoa</taxon>
        <taxon>Ecdysozoa</taxon>
        <taxon>Nematoda</taxon>
        <taxon>Chromadorea</taxon>
        <taxon>Rhabditida</taxon>
        <taxon>Tylenchina</taxon>
        <taxon>Tylenchomorpha</taxon>
        <taxon>Tylenchoidea</taxon>
        <taxon>Meloidogynidae</taxon>
        <taxon>Meloidogyninae</taxon>
        <taxon>Meloidogyne</taxon>
    </lineage>
</organism>
<dbReference type="Proteomes" id="UP000605970">
    <property type="component" value="Unassembled WGS sequence"/>
</dbReference>
<keyword evidence="5" id="KW-1185">Reference proteome</keyword>
<gene>
    <name evidence="3" type="ORF">Mgra_00002518</name>
    <name evidence="4" type="ORF">Mgra_00002520</name>
</gene>
<comment type="caution">
    <text evidence="3">The sequence shown here is derived from an EMBL/GenBank/DDBJ whole genome shotgun (WGS) entry which is preliminary data.</text>
</comment>
<dbReference type="EMBL" id="JABEBT010000015">
    <property type="protein sequence ID" value="KAF7638067.1"/>
    <property type="molecule type" value="Genomic_DNA"/>
</dbReference>
<comment type="caution">
    <text evidence="1">Lacks conserved residue(s) required for the propagation of feature annotation.</text>
</comment>
<dbReference type="EMBL" id="JABEBT010000015">
    <property type="protein sequence ID" value="KAF7638065.1"/>
    <property type="molecule type" value="Genomic_DNA"/>
</dbReference>
<protein>
    <recommendedName>
        <fullName evidence="2">ShKT domain-containing protein</fullName>
    </recommendedName>
</protein>